<dbReference type="InterPro" id="IPR050523">
    <property type="entry name" value="AKR_Detox_Biosynth"/>
</dbReference>
<protein>
    <submittedName>
        <fullName evidence="2">Aldo/keto reductase</fullName>
    </submittedName>
</protein>
<evidence type="ECO:0000313" key="2">
    <source>
        <dbReference type="EMBL" id="GAA4285527.1"/>
    </source>
</evidence>
<accession>A0ABP8ENK3</accession>
<dbReference type="EMBL" id="BAABAZ010000012">
    <property type="protein sequence ID" value="GAA4285527.1"/>
    <property type="molecule type" value="Genomic_DNA"/>
</dbReference>
<dbReference type="RefSeq" id="WP_236863360.1">
    <property type="nucleotide sequence ID" value="NZ_BAABAZ010000012.1"/>
</dbReference>
<proteinExistence type="predicted"/>
<dbReference type="Proteomes" id="UP001501586">
    <property type="component" value="Unassembled WGS sequence"/>
</dbReference>
<evidence type="ECO:0000313" key="3">
    <source>
        <dbReference type="Proteomes" id="UP001501586"/>
    </source>
</evidence>
<dbReference type="PANTHER" id="PTHR43364">
    <property type="entry name" value="NADH-SPECIFIC METHYLGLYOXAL REDUCTASE-RELATED"/>
    <property type="match status" value="1"/>
</dbReference>
<comment type="caution">
    <text evidence="2">The sequence shown here is derived from an EMBL/GenBank/DDBJ whole genome shotgun (WGS) entry which is preliminary data.</text>
</comment>
<dbReference type="SUPFAM" id="SSF51430">
    <property type="entry name" value="NAD(P)-linked oxidoreductase"/>
    <property type="match status" value="1"/>
</dbReference>
<feature type="domain" description="NADP-dependent oxidoreductase" evidence="1">
    <location>
        <begin position="15"/>
        <end position="297"/>
    </location>
</feature>
<gene>
    <name evidence="2" type="ORF">GCM10022261_30580</name>
</gene>
<dbReference type="InterPro" id="IPR036812">
    <property type="entry name" value="NAD(P)_OxRdtase_dom_sf"/>
</dbReference>
<dbReference type="PANTHER" id="PTHR43364:SF18">
    <property type="entry name" value="OXIDOREDUCTASE"/>
    <property type="match status" value="1"/>
</dbReference>
<dbReference type="InterPro" id="IPR023210">
    <property type="entry name" value="NADP_OxRdtase_dom"/>
</dbReference>
<keyword evidence="3" id="KW-1185">Reference proteome</keyword>
<sequence length="305" mass="31770">MRFNRVGASGLEVSELGLGTFEWGHRVSPETAQALVEAYCSAGGTIVEISSFASPAAEIVGSLDLPPELALIGRVGVAVRGGAARLSAGRATILRQVRELLCRTSRDRIDVLVLDGFDAQTPLEETASALCTLIESGQVVHVGAAHHTGWQLAALRGAGIPVVAALNELSLLDRSAEAEVLPAADYLGVGVLAGAALGRGILTGKYARGVPRDSRASGGNRDWVVELLTDSARHTVAGISKAAAGLGVEPLDVALAWNRALPVASSLVAPRTVAQLEQILRSDLVLEPEIRDALDQISDPYVSAR</sequence>
<dbReference type="Gene3D" id="3.20.20.100">
    <property type="entry name" value="NADP-dependent oxidoreductase domain"/>
    <property type="match status" value="1"/>
</dbReference>
<dbReference type="Pfam" id="PF00248">
    <property type="entry name" value="Aldo_ket_red"/>
    <property type="match status" value="1"/>
</dbReference>
<reference evidence="3" key="1">
    <citation type="journal article" date="2019" name="Int. J. Syst. Evol. Microbiol.">
        <title>The Global Catalogue of Microorganisms (GCM) 10K type strain sequencing project: providing services to taxonomists for standard genome sequencing and annotation.</title>
        <authorList>
            <consortium name="The Broad Institute Genomics Platform"/>
            <consortium name="The Broad Institute Genome Sequencing Center for Infectious Disease"/>
            <person name="Wu L."/>
            <person name="Ma J."/>
        </authorList>
    </citation>
    <scope>NUCLEOTIDE SEQUENCE [LARGE SCALE GENOMIC DNA]</scope>
    <source>
        <strain evidence="3">JCM 17458</strain>
    </source>
</reference>
<name>A0ABP8ENK3_9MICO</name>
<organism evidence="2 3">
    <name type="scientific">Brevibacterium daeguense</name>
    <dbReference type="NCBI Taxonomy" id="909936"/>
    <lineage>
        <taxon>Bacteria</taxon>
        <taxon>Bacillati</taxon>
        <taxon>Actinomycetota</taxon>
        <taxon>Actinomycetes</taxon>
        <taxon>Micrococcales</taxon>
        <taxon>Brevibacteriaceae</taxon>
        <taxon>Brevibacterium</taxon>
    </lineage>
</organism>
<evidence type="ECO:0000259" key="1">
    <source>
        <dbReference type="Pfam" id="PF00248"/>
    </source>
</evidence>